<evidence type="ECO:0000256" key="2">
    <source>
        <dbReference type="ARBA" id="ARBA00023015"/>
    </source>
</evidence>
<dbReference type="CDD" id="cd15831">
    <property type="entry name" value="BTAD"/>
    <property type="match status" value="1"/>
</dbReference>
<comment type="similarity">
    <text evidence="1">Belongs to the AfsR/DnrI/RedD regulatory family.</text>
</comment>
<dbReference type="Proteomes" id="UP000248924">
    <property type="component" value="Unassembled WGS sequence"/>
</dbReference>
<dbReference type="Gene3D" id="1.10.10.10">
    <property type="entry name" value="Winged helix-like DNA-binding domain superfamily/Winged helix DNA-binding domain"/>
    <property type="match status" value="1"/>
</dbReference>
<reference evidence="7 8" key="1">
    <citation type="submission" date="2018-01" db="EMBL/GenBank/DDBJ databases">
        <title>Draft genome sequence of Jishengella sp. NA12.</title>
        <authorList>
            <person name="Sahin N."/>
            <person name="Ay H."/>
            <person name="Saygin H."/>
        </authorList>
    </citation>
    <scope>NUCLEOTIDE SEQUENCE [LARGE SCALE GENOMIC DNA]</scope>
    <source>
        <strain evidence="7 8">NA12</strain>
    </source>
</reference>
<evidence type="ECO:0000256" key="5">
    <source>
        <dbReference type="PROSITE-ProRule" id="PRU01091"/>
    </source>
</evidence>
<dbReference type="PANTHER" id="PTHR35807:SF1">
    <property type="entry name" value="TRANSCRIPTIONAL REGULATOR REDD"/>
    <property type="match status" value="1"/>
</dbReference>
<dbReference type="Pfam" id="PF03704">
    <property type="entry name" value="BTAD"/>
    <property type="match status" value="1"/>
</dbReference>
<comment type="caution">
    <text evidence="7">The sequence shown here is derived from an EMBL/GenBank/DDBJ whole genome shotgun (WGS) entry which is preliminary data.</text>
</comment>
<dbReference type="PROSITE" id="PS51755">
    <property type="entry name" value="OMPR_PHOB"/>
    <property type="match status" value="1"/>
</dbReference>
<dbReference type="Gene3D" id="1.25.40.10">
    <property type="entry name" value="Tetratricopeptide repeat domain"/>
    <property type="match status" value="1"/>
</dbReference>
<keyword evidence="2" id="KW-0805">Transcription regulation</keyword>
<evidence type="ECO:0000256" key="3">
    <source>
        <dbReference type="ARBA" id="ARBA00023125"/>
    </source>
</evidence>
<dbReference type="InterPro" id="IPR036388">
    <property type="entry name" value="WH-like_DNA-bd_sf"/>
</dbReference>
<dbReference type="RefSeq" id="WP_146605951.1">
    <property type="nucleotide sequence ID" value="NZ_POTY01000501.1"/>
</dbReference>
<dbReference type="SUPFAM" id="SSF48452">
    <property type="entry name" value="TPR-like"/>
    <property type="match status" value="1"/>
</dbReference>
<dbReference type="PANTHER" id="PTHR35807">
    <property type="entry name" value="TRANSCRIPTIONAL REGULATOR REDD-RELATED"/>
    <property type="match status" value="1"/>
</dbReference>
<dbReference type="SUPFAM" id="SSF46894">
    <property type="entry name" value="C-terminal effector domain of the bipartite response regulators"/>
    <property type="match status" value="1"/>
</dbReference>
<dbReference type="EMBL" id="POTY01000501">
    <property type="protein sequence ID" value="PZG03061.1"/>
    <property type="molecule type" value="Genomic_DNA"/>
</dbReference>
<keyword evidence="4" id="KW-0804">Transcription</keyword>
<feature type="domain" description="OmpR/PhoB-type" evidence="6">
    <location>
        <begin position="1"/>
        <end position="100"/>
    </location>
</feature>
<evidence type="ECO:0000256" key="1">
    <source>
        <dbReference type="ARBA" id="ARBA00005820"/>
    </source>
</evidence>
<keyword evidence="3 5" id="KW-0238">DNA-binding</keyword>
<dbReference type="SMART" id="SM00862">
    <property type="entry name" value="Trans_reg_C"/>
    <property type="match status" value="1"/>
</dbReference>
<gene>
    <name evidence="7" type="ORF">C1I95_34080</name>
</gene>
<dbReference type="GO" id="GO:0006355">
    <property type="term" value="P:regulation of DNA-templated transcription"/>
    <property type="evidence" value="ECO:0007669"/>
    <property type="project" value="InterPro"/>
</dbReference>
<organism evidence="7 8">
    <name type="scientific">Micromonospora craterilacus</name>
    <dbReference type="NCBI Taxonomy" id="1655439"/>
    <lineage>
        <taxon>Bacteria</taxon>
        <taxon>Bacillati</taxon>
        <taxon>Actinomycetota</taxon>
        <taxon>Actinomycetes</taxon>
        <taxon>Micromonosporales</taxon>
        <taxon>Micromonosporaceae</taxon>
        <taxon>Micromonospora</taxon>
    </lineage>
</organism>
<accession>A0A2W2CYS2</accession>
<feature type="DNA-binding region" description="OmpR/PhoB-type" evidence="5">
    <location>
        <begin position="1"/>
        <end position="100"/>
    </location>
</feature>
<dbReference type="AlphaFoldDB" id="A0A2W2CYS2"/>
<proteinExistence type="inferred from homology"/>
<dbReference type="InterPro" id="IPR016032">
    <property type="entry name" value="Sig_transdc_resp-reg_C-effctor"/>
</dbReference>
<evidence type="ECO:0000259" key="6">
    <source>
        <dbReference type="PROSITE" id="PS51755"/>
    </source>
</evidence>
<dbReference type="GO" id="GO:0000160">
    <property type="term" value="P:phosphorelay signal transduction system"/>
    <property type="evidence" value="ECO:0007669"/>
    <property type="project" value="InterPro"/>
</dbReference>
<evidence type="ECO:0000256" key="4">
    <source>
        <dbReference type="ARBA" id="ARBA00023163"/>
    </source>
</evidence>
<sequence>MEDVEVSVLGPLRLRVNGAEVKVGGPRPRAVLALLVAAGGRAVPATTLIEQVWPDSPPPAVSNTLQGYVALLRRLLEPGRAARAAARRVVWNGSGYALRLRPASVDADRFERVAIEAHAALVANRPGAAATALDAVLPSWRGRPYEDIADAPPLLVHAARLERIRATAVADRHAASIALGEHAAAIAPLAALVEETPLDERLWELLALAQYRAGRQGDALGTLRTARRQLAEELGIDPGDRLRQLESDVLAQAPGLGTAADSATIRVTGAPPPGRLPTPVDELVGRQTERADLAELLARH</sequence>
<dbReference type="InterPro" id="IPR051677">
    <property type="entry name" value="AfsR-DnrI-RedD_regulator"/>
</dbReference>
<dbReference type="InterPro" id="IPR001867">
    <property type="entry name" value="OmpR/PhoB-type_DNA-bd"/>
</dbReference>
<dbReference type="SMART" id="SM01043">
    <property type="entry name" value="BTAD"/>
    <property type="match status" value="1"/>
</dbReference>
<evidence type="ECO:0000313" key="8">
    <source>
        <dbReference type="Proteomes" id="UP000248924"/>
    </source>
</evidence>
<keyword evidence="8" id="KW-1185">Reference proteome</keyword>
<protein>
    <recommendedName>
        <fullName evidence="6">OmpR/PhoB-type domain-containing protein</fullName>
    </recommendedName>
</protein>
<feature type="non-terminal residue" evidence="7">
    <location>
        <position position="300"/>
    </location>
</feature>
<dbReference type="InterPro" id="IPR011990">
    <property type="entry name" value="TPR-like_helical_dom_sf"/>
</dbReference>
<dbReference type="InterPro" id="IPR005158">
    <property type="entry name" value="BTAD"/>
</dbReference>
<name>A0A2W2CYS2_9ACTN</name>
<dbReference type="Pfam" id="PF00486">
    <property type="entry name" value="Trans_reg_C"/>
    <property type="match status" value="1"/>
</dbReference>
<evidence type="ECO:0000313" key="7">
    <source>
        <dbReference type="EMBL" id="PZG03061.1"/>
    </source>
</evidence>
<dbReference type="GO" id="GO:0003677">
    <property type="term" value="F:DNA binding"/>
    <property type="evidence" value="ECO:0007669"/>
    <property type="project" value="UniProtKB-UniRule"/>
</dbReference>